<evidence type="ECO:0000313" key="6">
    <source>
        <dbReference type="Proteomes" id="UP001589793"/>
    </source>
</evidence>
<reference evidence="5 6" key="1">
    <citation type="submission" date="2024-09" db="EMBL/GenBank/DDBJ databases">
        <authorList>
            <person name="Sun Q."/>
            <person name="Mori K."/>
        </authorList>
    </citation>
    <scope>NUCLEOTIDE SEQUENCE [LARGE SCALE GENOMIC DNA]</scope>
    <source>
        <strain evidence="5 6">CICC 10874</strain>
    </source>
</reference>
<dbReference type="PROSITE" id="PS01124">
    <property type="entry name" value="HTH_ARAC_FAMILY_2"/>
    <property type="match status" value="1"/>
</dbReference>
<dbReference type="PANTHER" id="PTHR11019">
    <property type="entry name" value="HTH-TYPE TRANSCRIPTIONAL REGULATOR NIMR"/>
    <property type="match status" value="1"/>
</dbReference>
<dbReference type="InterPro" id="IPR018060">
    <property type="entry name" value="HTH_AraC"/>
</dbReference>
<keyword evidence="1" id="KW-0805">Transcription regulation</keyword>
<feature type="domain" description="HTH araC/xylS-type" evidence="4">
    <location>
        <begin position="157"/>
        <end position="241"/>
    </location>
</feature>
<dbReference type="Proteomes" id="UP001589793">
    <property type="component" value="Unassembled WGS sequence"/>
</dbReference>
<dbReference type="Gene3D" id="1.10.10.60">
    <property type="entry name" value="Homeodomain-like"/>
    <property type="match status" value="1"/>
</dbReference>
<dbReference type="InterPro" id="IPR014710">
    <property type="entry name" value="RmlC-like_jellyroll"/>
</dbReference>
<dbReference type="EMBL" id="JBHLSV010000001">
    <property type="protein sequence ID" value="MFC0672587.1"/>
    <property type="molecule type" value="Genomic_DNA"/>
</dbReference>
<dbReference type="Gene3D" id="2.60.120.10">
    <property type="entry name" value="Jelly Rolls"/>
    <property type="match status" value="1"/>
</dbReference>
<evidence type="ECO:0000256" key="3">
    <source>
        <dbReference type="SAM" id="MobiDB-lite"/>
    </source>
</evidence>
<sequence length="251" mass="26477">MGFDPTLARAVPHHAMRFLGHEEHVHDVPHLVHIVMGHGVLTAPGHRLTLEPRSSVWLQAGVPHALALADHSIALGPVMRPGVAPDRPLAVLGVVPAITDLMLARLAAGPSTPEQCDLFTSALEAILLGIARVDFPAPLPTHAAARRIGLDACAVPDLTLAALCARHGISSRHVQRIFRQETGMTFRRWRRRRLLGRAVQSLRGGSSPAAAAHATGFGSRANLLRALAQESGEVAPEHAGGSGEHGTGVPA</sequence>
<proteinExistence type="predicted"/>
<dbReference type="SUPFAM" id="SSF46689">
    <property type="entry name" value="Homeodomain-like"/>
    <property type="match status" value="1"/>
</dbReference>
<organism evidence="5 6">
    <name type="scientific">Brachybacterium hainanense</name>
    <dbReference type="NCBI Taxonomy" id="1541174"/>
    <lineage>
        <taxon>Bacteria</taxon>
        <taxon>Bacillati</taxon>
        <taxon>Actinomycetota</taxon>
        <taxon>Actinomycetes</taxon>
        <taxon>Micrococcales</taxon>
        <taxon>Dermabacteraceae</taxon>
        <taxon>Brachybacterium</taxon>
    </lineage>
</organism>
<feature type="compositionally biased region" description="Gly residues" evidence="3">
    <location>
        <begin position="240"/>
        <end position="251"/>
    </location>
</feature>
<evidence type="ECO:0000313" key="5">
    <source>
        <dbReference type="EMBL" id="MFC0672587.1"/>
    </source>
</evidence>
<evidence type="ECO:0000256" key="2">
    <source>
        <dbReference type="ARBA" id="ARBA00023163"/>
    </source>
</evidence>
<accession>A0ABV6R6H5</accession>
<evidence type="ECO:0000259" key="4">
    <source>
        <dbReference type="PROSITE" id="PS01124"/>
    </source>
</evidence>
<dbReference type="Pfam" id="PF12833">
    <property type="entry name" value="HTH_18"/>
    <property type="match status" value="1"/>
</dbReference>
<dbReference type="PANTHER" id="PTHR11019:SF199">
    <property type="entry name" value="HTH-TYPE TRANSCRIPTIONAL REGULATOR NIMR"/>
    <property type="match status" value="1"/>
</dbReference>
<dbReference type="SMART" id="SM00342">
    <property type="entry name" value="HTH_ARAC"/>
    <property type="match status" value="1"/>
</dbReference>
<dbReference type="RefSeq" id="WP_376977484.1">
    <property type="nucleotide sequence ID" value="NZ_JBHLSV010000001.1"/>
</dbReference>
<protein>
    <submittedName>
        <fullName evidence="5">Helix-turn-helix domain-containing protein</fullName>
    </submittedName>
</protein>
<dbReference type="InterPro" id="IPR009057">
    <property type="entry name" value="Homeodomain-like_sf"/>
</dbReference>
<gene>
    <name evidence="5" type="ORF">ACFFF6_01310</name>
</gene>
<evidence type="ECO:0000256" key="1">
    <source>
        <dbReference type="ARBA" id="ARBA00023015"/>
    </source>
</evidence>
<comment type="caution">
    <text evidence="5">The sequence shown here is derived from an EMBL/GenBank/DDBJ whole genome shotgun (WGS) entry which is preliminary data.</text>
</comment>
<name>A0ABV6R6H5_9MICO</name>
<keyword evidence="2" id="KW-0804">Transcription</keyword>
<keyword evidence="6" id="KW-1185">Reference proteome</keyword>
<feature type="region of interest" description="Disordered" evidence="3">
    <location>
        <begin position="231"/>
        <end position="251"/>
    </location>
</feature>